<dbReference type="GO" id="GO:0005886">
    <property type="term" value="C:plasma membrane"/>
    <property type="evidence" value="ECO:0007669"/>
    <property type="project" value="UniProtKB-SubCell"/>
</dbReference>
<feature type="transmembrane region" description="Helical" evidence="9">
    <location>
        <begin position="96"/>
        <end position="114"/>
    </location>
</feature>
<evidence type="ECO:0000313" key="15">
    <source>
        <dbReference type="Proteomes" id="UP000254156"/>
    </source>
</evidence>
<dbReference type="EMBL" id="JRFA01000010">
    <property type="protein sequence ID" value="KGN74758.1"/>
    <property type="molecule type" value="Genomic_DNA"/>
</dbReference>
<reference evidence="15 16" key="2">
    <citation type="submission" date="2018-06" db="EMBL/GenBank/DDBJ databases">
        <authorList>
            <consortium name="Pathogen Informatics"/>
            <person name="Doyle S."/>
        </authorList>
    </citation>
    <scope>NUCLEOTIDE SEQUENCE [LARGE SCALE GENOMIC DNA]</scope>
    <source>
        <strain evidence="13 15">NCTC11632</strain>
        <strain evidence="12 16">NCTC13100</strain>
    </source>
</reference>
<dbReference type="NCBIfam" id="NF011369">
    <property type="entry name" value="PRK14788.1"/>
    <property type="match status" value="1"/>
</dbReference>
<evidence type="ECO:0000313" key="13">
    <source>
        <dbReference type="EMBL" id="SUB88297.1"/>
    </source>
</evidence>
<dbReference type="eggNOG" id="COG0597">
    <property type="taxonomic scope" value="Bacteria"/>
</dbReference>
<comment type="function">
    <text evidence="9">This protein specifically catalyzes the removal of signal peptides from prolipoproteins.</text>
</comment>
<evidence type="ECO:0000256" key="9">
    <source>
        <dbReference type="HAMAP-Rule" id="MF_00161"/>
    </source>
</evidence>
<dbReference type="STRING" id="28115.HQ47_04280"/>
<sequence>MTLKKHRRKQGFIAAGLVVLLLLTDQLIKIWIKTHMVEHQMYNILPWFKIYFLENEGMAYGIKLGSKLFLTVFRIIAMSVAAWFVFVLVKQNKFKTSFIATLALIVAGGIGNILDSIFYGACFSSSVGQVAQWVAPGTGYASWFHGKVVDMFYFPIIQTTYPSWFPWKAGEQFVFFSPVFNFADACISVGLIALILFYPHTLSRALDSVLHRNRQTTGPTDIL</sequence>
<dbReference type="PRINTS" id="PR00781">
    <property type="entry name" value="LIPOSIGPTASE"/>
</dbReference>
<evidence type="ECO:0000256" key="2">
    <source>
        <dbReference type="ARBA" id="ARBA00022475"/>
    </source>
</evidence>
<dbReference type="HAMAP" id="MF_00161">
    <property type="entry name" value="LspA"/>
    <property type="match status" value="1"/>
</dbReference>
<evidence type="ECO:0000256" key="7">
    <source>
        <dbReference type="ARBA" id="ARBA00022989"/>
    </source>
</evidence>
<dbReference type="RefSeq" id="WP_018359426.1">
    <property type="nucleotide sequence ID" value="NZ_JASBZX010000020.1"/>
</dbReference>
<proteinExistence type="inferred from homology"/>
<feature type="active site" evidence="9">
    <location>
        <position position="150"/>
    </location>
</feature>
<evidence type="ECO:0000256" key="10">
    <source>
        <dbReference type="RuleBase" id="RU004181"/>
    </source>
</evidence>
<dbReference type="PANTHER" id="PTHR33695">
    <property type="entry name" value="LIPOPROTEIN SIGNAL PEPTIDASE"/>
    <property type="match status" value="1"/>
</dbReference>
<keyword evidence="2 9" id="KW-1003">Cell membrane</keyword>
<dbReference type="GO" id="GO:0006508">
    <property type="term" value="P:proteolysis"/>
    <property type="evidence" value="ECO:0007669"/>
    <property type="project" value="UniProtKB-KW"/>
</dbReference>
<comment type="catalytic activity">
    <reaction evidence="9">
        <text>Release of signal peptides from bacterial membrane prolipoproteins. Hydrolyzes -Xaa-Yaa-Zaa-|-(S,diacylglyceryl)Cys-, in which Xaa is hydrophobic (preferably Leu), and Yaa (Ala or Ser) and Zaa (Gly or Ala) have small, neutral side chains.</text>
        <dbReference type="EC" id="3.4.23.36"/>
    </reaction>
</comment>
<accession>A0A0A2E769</accession>
<evidence type="ECO:0000256" key="8">
    <source>
        <dbReference type="ARBA" id="ARBA00023136"/>
    </source>
</evidence>
<comment type="pathway">
    <text evidence="9">Protein modification; lipoprotein biosynthesis (signal peptide cleavage).</text>
</comment>
<keyword evidence="14" id="KW-1185">Reference proteome</keyword>
<dbReference type="Pfam" id="PF01252">
    <property type="entry name" value="Peptidase_A8"/>
    <property type="match status" value="1"/>
</dbReference>
<dbReference type="PANTHER" id="PTHR33695:SF1">
    <property type="entry name" value="LIPOPROTEIN SIGNAL PEPTIDASE"/>
    <property type="match status" value="1"/>
</dbReference>
<evidence type="ECO:0000256" key="3">
    <source>
        <dbReference type="ARBA" id="ARBA00022670"/>
    </source>
</evidence>
<name>A0A0A2E769_9PORP</name>
<keyword evidence="4 9" id="KW-0812">Transmembrane</keyword>
<evidence type="ECO:0000256" key="1">
    <source>
        <dbReference type="ARBA" id="ARBA00006139"/>
    </source>
</evidence>
<feature type="active site" evidence="9">
    <location>
        <position position="184"/>
    </location>
</feature>
<evidence type="ECO:0000313" key="14">
    <source>
        <dbReference type="Proteomes" id="UP000030103"/>
    </source>
</evidence>
<dbReference type="UniPathway" id="UPA00665"/>
<feature type="transmembrane region" description="Helical" evidence="9">
    <location>
        <begin position="12"/>
        <end position="32"/>
    </location>
</feature>
<dbReference type="Proteomes" id="UP000254156">
    <property type="component" value="Unassembled WGS sequence"/>
</dbReference>
<gene>
    <name evidence="9" type="primary">lspA</name>
    <name evidence="11" type="ORF">HQ47_04280</name>
    <name evidence="13" type="ORF">NCTC11632_00365</name>
    <name evidence="12" type="ORF">NCTC13100_00415</name>
</gene>
<dbReference type="Proteomes" id="UP000254263">
    <property type="component" value="Unassembled WGS sequence"/>
</dbReference>
<keyword evidence="3 9" id="KW-0645">Protease</keyword>
<dbReference type="GO" id="GO:0004190">
    <property type="term" value="F:aspartic-type endopeptidase activity"/>
    <property type="evidence" value="ECO:0007669"/>
    <property type="project" value="UniProtKB-UniRule"/>
</dbReference>
<keyword evidence="6 9" id="KW-0378">Hydrolase</keyword>
<evidence type="ECO:0000256" key="6">
    <source>
        <dbReference type="ARBA" id="ARBA00022801"/>
    </source>
</evidence>
<dbReference type="EC" id="3.4.23.36" evidence="9"/>
<dbReference type="EMBL" id="UGTI01000001">
    <property type="protein sequence ID" value="SUB77300.1"/>
    <property type="molecule type" value="Genomic_DNA"/>
</dbReference>
<keyword evidence="5 9" id="KW-0064">Aspartyl protease</keyword>
<evidence type="ECO:0000313" key="11">
    <source>
        <dbReference type="EMBL" id="KGN74758.1"/>
    </source>
</evidence>
<evidence type="ECO:0000313" key="16">
    <source>
        <dbReference type="Proteomes" id="UP000254263"/>
    </source>
</evidence>
<keyword evidence="8 9" id="KW-0472">Membrane</keyword>
<keyword evidence="12" id="KW-0449">Lipoprotein</keyword>
<organism evidence="11 14">
    <name type="scientific">Porphyromonas macacae</name>
    <dbReference type="NCBI Taxonomy" id="28115"/>
    <lineage>
        <taxon>Bacteria</taxon>
        <taxon>Pseudomonadati</taxon>
        <taxon>Bacteroidota</taxon>
        <taxon>Bacteroidia</taxon>
        <taxon>Bacteroidales</taxon>
        <taxon>Porphyromonadaceae</taxon>
        <taxon>Porphyromonas</taxon>
    </lineage>
</organism>
<evidence type="ECO:0000313" key="12">
    <source>
        <dbReference type="EMBL" id="SUB77300.1"/>
    </source>
</evidence>
<evidence type="ECO:0000256" key="4">
    <source>
        <dbReference type="ARBA" id="ARBA00022692"/>
    </source>
</evidence>
<protein>
    <recommendedName>
        <fullName evidence="9">Lipoprotein signal peptidase</fullName>
        <ecNumber evidence="9">3.4.23.36</ecNumber>
    </recommendedName>
    <alternativeName>
        <fullName evidence="9">Prolipoprotein signal peptidase</fullName>
    </alternativeName>
    <alternativeName>
        <fullName evidence="9">Signal peptidase II</fullName>
        <shortName evidence="9">SPase II</shortName>
    </alternativeName>
</protein>
<dbReference type="AlphaFoldDB" id="A0A0A2E769"/>
<comment type="similarity">
    <text evidence="1 9 10">Belongs to the peptidase A8 family.</text>
</comment>
<dbReference type="Proteomes" id="UP000030103">
    <property type="component" value="Unassembled WGS sequence"/>
</dbReference>
<evidence type="ECO:0000256" key="5">
    <source>
        <dbReference type="ARBA" id="ARBA00022750"/>
    </source>
</evidence>
<feature type="transmembrane region" description="Helical" evidence="9">
    <location>
        <begin position="173"/>
        <end position="198"/>
    </location>
</feature>
<comment type="subcellular location">
    <subcellularLocation>
        <location evidence="9">Cell membrane</location>
        <topology evidence="9">Multi-pass membrane protein</topology>
    </subcellularLocation>
</comment>
<dbReference type="OrthoDB" id="9810259at2"/>
<dbReference type="InterPro" id="IPR001872">
    <property type="entry name" value="Peptidase_A8"/>
</dbReference>
<reference evidence="11 14" key="1">
    <citation type="submission" date="2014-09" db="EMBL/GenBank/DDBJ databases">
        <title>Draft Genome Sequence of Porphyromonas macacae COT-192_OH2859.</title>
        <authorList>
            <person name="Wallis C."/>
            <person name="Deusch O."/>
            <person name="O'Flynn C."/>
            <person name="Davis I."/>
            <person name="Horsfall A."/>
            <person name="Kirkwood N."/>
            <person name="Harris S."/>
            <person name="Eisen J.A."/>
            <person name="Coil D.A."/>
            <person name="Darling A.E."/>
            <person name="Jospin G."/>
            <person name="Alexiev A."/>
        </authorList>
    </citation>
    <scope>NUCLEOTIDE SEQUENCE [LARGE SCALE GENOMIC DNA]</scope>
    <source>
        <strain evidence="14">COT-192 OH2859</strain>
        <strain evidence="11">COT-192_OH2859</strain>
    </source>
</reference>
<feature type="transmembrane region" description="Helical" evidence="9">
    <location>
        <begin position="68"/>
        <end position="89"/>
    </location>
</feature>
<dbReference type="EMBL" id="UGTF01000002">
    <property type="protein sequence ID" value="SUB88297.1"/>
    <property type="molecule type" value="Genomic_DNA"/>
</dbReference>
<keyword evidence="7 9" id="KW-1133">Transmembrane helix</keyword>